<dbReference type="EMBL" id="HG321327">
    <property type="protein sequence ID" value="CEF82653.1"/>
    <property type="molecule type" value="Genomic_DNA"/>
</dbReference>
<proteinExistence type="predicted"/>
<keyword evidence="1" id="KW-0496">Mitochondrion</keyword>
<sequence length="61" mass="7067">MQWSISSTSIKPRLFSFLSIPIFLWKISNQRPLFVSWSALEPYRQAFVMQLSASQAFDIGI</sequence>
<protein>
    <submittedName>
        <fullName evidence="1">Unclassified</fullName>
    </submittedName>
</protein>
<evidence type="ECO:0000313" key="1">
    <source>
        <dbReference type="EMBL" id="CDL73391.1"/>
    </source>
</evidence>
<organism evidence="1">
    <name type="scientific">Fusarium clavum</name>
    <dbReference type="NCBI Taxonomy" id="2594811"/>
    <lineage>
        <taxon>Eukaryota</taxon>
        <taxon>Fungi</taxon>
        <taxon>Dikarya</taxon>
        <taxon>Ascomycota</taxon>
        <taxon>Pezizomycotina</taxon>
        <taxon>Sordariomycetes</taxon>
        <taxon>Hypocreomycetidae</taxon>
        <taxon>Hypocreales</taxon>
        <taxon>Nectriaceae</taxon>
        <taxon>Fusarium</taxon>
        <taxon>Fusarium incarnatum-equiseti species complex</taxon>
    </lineage>
</organism>
<accession>W1IBF3</accession>
<geneLocation type="mitochondrion" evidence="1"/>
<gene>
    <name evidence="1" type="ORF">BN850_0137790</name>
</gene>
<dbReference type="EMBL" id="CBMI010005064">
    <property type="protein sequence ID" value="CDL73391.1"/>
    <property type="molecule type" value="Genomic_DNA"/>
</dbReference>
<dbReference type="AlphaFoldDB" id="W1IBF3"/>
<reference evidence="1" key="1">
    <citation type="submission" date="2013-05" db="EMBL/GenBank/DDBJ databases">
        <title>Draft genome sequences of six wheat associated Fusarium spp. isolates.</title>
        <authorList>
            <person name="Moolhuijzen P.M."/>
            <person name="Manners J.M."/>
            <person name="Wilcox S."/>
            <person name="Bellgard M.I."/>
            <person name="Gardiner D.M."/>
        </authorList>
    </citation>
    <scope>NUCLEOTIDE SEQUENCE</scope>
    <source>
        <strain evidence="1">CS3069</strain>
    </source>
</reference>
<name>W1IBF3_9HYPO</name>